<sequence>MSYFRSIFLGAVFCASPSWSEPDRLSLLIGSAHIDASRDYQQINPGVFATWEDRAAGLDYSLGIYRNSYDGVSVAGTAALPLFEVASAEVSLLAGAALYPGEGRSFRFHIGDVAAFVGLQIRRDPVFLQVIPGGGSDPAAIISFGITLPIGQ</sequence>
<reference evidence="1 2" key="1">
    <citation type="submission" date="2018-06" db="EMBL/GenBank/DDBJ databases">
        <title>Genomic Encyclopedia of Archaeal and Bacterial Type Strains, Phase II (KMG-II): from individual species to whole genera.</title>
        <authorList>
            <person name="Goeker M."/>
        </authorList>
    </citation>
    <scope>NUCLEOTIDE SEQUENCE [LARGE SCALE GENOMIC DNA]</scope>
    <source>
        <strain evidence="1 2">DSM 18774</strain>
    </source>
</reference>
<dbReference type="RefSeq" id="WP_170139732.1">
    <property type="nucleotide sequence ID" value="NZ_QKZS01000021.1"/>
</dbReference>
<dbReference type="Proteomes" id="UP000249538">
    <property type="component" value="Unassembled WGS sequence"/>
</dbReference>
<accession>A0A2W7QJU7</accession>
<evidence type="ECO:0008006" key="3">
    <source>
        <dbReference type="Google" id="ProtNLM"/>
    </source>
</evidence>
<comment type="caution">
    <text evidence="1">The sequence shown here is derived from an EMBL/GenBank/DDBJ whole genome shotgun (WGS) entry which is preliminary data.</text>
</comment>
<dbReference type="AlphaFoldDB" id="A0A2W7QJU7"/>
<evidence type="ECO:0000313" key="1">
    <source>
        <dbReference type="EMBL" id="PZX48623.1"/>
    </source>
</evidence>
<evidence type="ECO:0000313" key="2">
    <source>
        <dbReference type="Proteomes" id="UP000249538"/>
    </source>
</evidence>
<name>A0A2W7QJU7_9RHOB</name>
<proteinExistence type="predicted"/>
<organism evidence="1 2">
    <name type="scientific">Cereibacter changlensis</name>
    <dbReference type="NCBI Taxonomy" id="402884"/>
    <lineage>
        <taxon>Bacteria</taxon>
        <taxon>Pseudomonadati</taxon>
        <taxon>Pseudomonadota</taxon>
        <taxon>Alphaproteobacteria</taxon>
        <taxon>Rhodobacterales</taxon>
        <taxon>Paracoccaceae</taxon>
        <taxon>Cereibacter</taxon>
    </lineage>
</organism>
<protein>
    <recommendedName>
        <fullName evidence="3">Lipid A 3-O-deacylase PagL</fullName>
    </recommendedName>
</protein>
<gene>
    <name evidence="1" type="ORF">LX76_04194</name>
</gene>
<dbReference type="EMBL" id="QKZS01000021">
    <property type="protein sequence ID" value="PZX48623.1"/>
    <property type="molecule type" value="Genomic_DNA"/>
</dbReference>